<dbReference type="SUPFAM" id="SSF117074">
    <property type="entry name" value="Hypothetical protein PA1324"/>
    <property type="match status" value="2"/>
</dbReference>
<organism evidence="8 9">
    <name type="scientific">Thiothrix lacustris</name>
    <dbReference type="NCBI Taxonomy" id="525917"/>
    <lineage>
        <taxon>Bacteria</taxon>
        <taxon>Pseudomonadati</taxon>
        <taxon>Pseudomonadota</taxon>
        <taxon>Gammaproteobacteria</taxon>
        <taxon>Thiotrichales</taxon>
        <taxon>Thiotrichaceae</taxon>
        <taxon>Thiothrix</taxon>
    </lineage>
</organism>
<evidence type="ECO:0000259" key="6">
    <source>
        <dbReference type="Pfam" id="PF17210"/>
    </source>
</evidence>
<dbReference type="Pfam" id="PF01345">
    <property type="entry name" value="DUF11"/>
    <property type="match status" value="1"/>
</dbReference>
<dbReference type="InterPro" id="IPR001434">
    <property type="entry name" value="OmcB-like_DUF11"/>
</dbReference>
<evidence type="ECO:0000256" key="4">
    <source>
        <dbReference type="SAM" id="MobiDB-lite"/>
    </source>
</evidence>
<feature type="domain" description="SD-repeat containing protein B" evidence="6">
    <location>
        <begin position="1157"/>
        <end position="1215"/>
    </location>
</feature>
<dbReference type="EMBL" id="CP133218">
    <property type="protein sequence ID" value="WML92208.1"/>
    <property type="molecule type" value="Genomic_DNA"/>
</dbReference>
<dbReference type="InterPro" id="IPR047589">
    <property type="entry name" value="DUF11_rpt"/>
</dbReference>
<dbReference type="Pfam" id="PF17210">
    <property type="entry name" value="SdrD_B"/>
    <property type="match status" value="2"/>
</dbReference>
<reference evidence="8 9" key="1">
    <citation type="submission" date="2023-08" db="EMBL/GenBank/DDBJ databases">
        <title>New molecular markers tilS and rpoB for phylogenetic and monitoring studies of the genus Thiothrix biodiversity.</title>
        <authorList>
            <person name="Ravin N.V."/>
            <person name="Smolyakov D."/>
            <person name="Markov N.D."/>
            <person name="Beletsky A.V."/>
            <person name="Mardanov A.V."/>
            <person name="Rudenko T.S."/>
            <person name="Grabovich M.Y."/>
        </authorList>
    </citation>
    <scope>NUCLEOTIDE SEQUENCE [LARGE SCALE GENOMIC DNA]</scope>
    <source>
        <strain evidence="8 9">MK1</strain>
    </source>
</reference>
<evidence type="ECO:0000256" key="1">
    <source>
        <dbReference type="ARBA" id="ARBA00004613"/>
    </source>
</evidence>
<feature type="region of interest" description="Disordered" evidence="4">
    <location>
        <begin position="1003"/>
        <end position="1039"/>
    </location>
</feature>
<evidence type="ECO:0000256" key="3">
    <source>
        <dbReference type="ARBA" id="ARBA00022729"/>
    </source>
</evidence>
<dbReference type="InterPro" id="IPR051417">
    <property type="entry name" value="SDr/BOS_complex"/>
</dbReference>
<dbReference type="PANTHER" id="PTHR23303:SF14">
    <property type="entry name" value="BOS COMPLEX SUBUNIT NOMO1-RELATED"/>
    <property type="match status" value="1"/>
</dbReference>
<evidence type="ECO:0000259" key="7">
    <source>
        <dbReference type="Pfam" id="PF20009"/>
    </source>
</evidence>
<evidence type="ECO:0000313" key="8">
    <source>
        <dbReference type="EMBL" id="WML92208.1"/>
    </source>
</evidence>
<name>A0ABY9MUL6_9GAMM</name>
<keyword evidence="2" id="KW-0964">Secreted</keyword>
<feature type="domain" description="GEVED" evidence="7">
    <location>
        <begin position="1063"/>
        <end position="1147"/>
    </location>
</feature>
<feature type="domain" description="SD-repeat containing protein B" evidence="6">
    <location>
        <begin position="603"/>
        <end position="676"/>
    </location>
</feature>
<feature type="domain" description="GEVED" evidence="7">
    <location>
        <begin position="509"/>
        <end position="594"/>
    </location>
</feature>
<dbReference type="InterPro" id="IPR045474">
    <property type="entry name" value="GEVED"/>
</dbReference>
<proteinExistence type="predicted"/>
<dbReference type="RefSeq" id="WP_308897281.1">
    <property type="nucleotide sequence ID" value="NZ_CP133218.1"/>
</dbReference>
<dbReference type="InterPro" id="IPR013783">
    <property type="entry name" value="Ig-like_fold"/>
</dbReference>
<keyword evidence="3" id="KW-0732">Signal</keyword>
<dbReference type="Proteomes" id="UP001236657">
    <property type="component" value="Chromosome"/>
</dbReference>
<dbReference type="Gene3D" id="2.60.40.10">
    <property type="entry name" value="Immunoglobulins"/>
    <property type="match status" value="2"/>
</dbReference>
<protein>
    <submittedName>
        <fullName evidence="8">CshA/CshB family fibrillar adhesin-related protein</fullName>
    </submittedName>
</protein>
<accession>A0ABY9MUL6</accession>
<gene>
    <name evidence="8" type="ORF">RCF98_07645</name>
</gene>
<dbReference type="NCBIfam" id="NF038133">
    <property type="entry name" value="choice_anch_L"/>
    <property type="match status" value="1"/>
</dbReference>
<dbReference type="InterPro" id="IPR049804">
    <property type="entry name" value="Choice_anch_L"/>
</dbReference>
<dbReference type="Pfam" id="PF20009">
    <property type="entry name" value="GEVED"/>
    <property type="match status" value="2"/>
</dbReference>
<feature type="domain" description="DUF11" evidence="5">
    <location>
        <begin position="296"/>
        <end position="403"/>
    </location>
</feature>
<feature type="compositionally biased region" description="Acidic residues" evidence="4">
    <location>
        <begin position="1022"/>
        <end position="1033"/>
    </location>
</feature>
<dbReference type="InterPro" id="IPR033764">
    <property type="entry name" value="Sdr_B"/>
</dbReference>
<comment type="subcellular location">
    <subcellularLocation>
        <location evidence="1">Secreted</location>
    </subcellularLocation>
</comment>
<evidence type="ECO:0000313" key="9">
    <source>
        <dbReference type="Proteomes" id="UP001236657"/>
    </source>
</evidence>
<dbReference type="PANTHER" id="PTHR23303">
    <property type="entry name" value="CARBOXYPEPTIDASE REGULATORY REGION-CONTAINING"/>
    <property type="match status" value="1"/>
</dbReference>
<evidence type="ECO:0000256" key="2">
    <source>
        <dbReference type="ARBA" id="ARBA00022525"/>
    </source>
</evidence>
<dbReference type="NCBIfam" id="TIGR01451">
    <property type="entry name" value="B_ant_repeat"/>
    <property type="match status" value="2"/>
</dbReference>
<evidence type="ECO:0000259" key="5">
    <source>
        <dbReference type="Pfam" id="PF01345"/>
    </source>
</evidence>
<sequence length="1512" mass="157051">MDKYTAQRKLMPWTTLLLLLITQMMGLSYAAAASLVLNDSVSNTTITNTLQGPGLTVSNLSVIAGAATQYGTFSGGASSLTLGSQVDIESGIFMATGHANSVVSTQNAVKGPNGTGGISSAVGTTYTDTQLTSIDANAKYDPVILKMQVLPTNNYFKMTFVFASDEYMEYACSSYNDAFGVFIKPSSAADLAANWTNIAKLPNSSTPISINTVNGSTCNGINNSAYYKSNGTGTTPTNNTNLQFDGLTIPLTVNTAVSPGTLYDVKLAIADSGDYSYDSAMFIKWVSSAPYPDDIDLELGLQANKTALNVGDSAQFTLTIKNKGQSAISGAKVAFALPTGFTYVSDTSSGSYDVSTGMWSIPSSLAAVTGTSSIIMTATASTAGVVNGFAQVSVANANDIDSTPGNGAQSPPEDDEATLTLTVTGYDYSDAPATYGTPSHAIASNIQLGVIAPDNESAAQPNSAANLDDTTGVDDEDAITSFPVLTAGATTYTLSNIPLANTTGATATLYGWIDANLDGKFDGNEVATASVSSGTTSATLNWTGLTGIKAGTSYVRLRLTTQALTNTNSGTTTLLDTRSTTATTNGEVEDYAVTVLAKGIISGVVFRDDDQSNTKNGSESGINLITVSVYTDNGTSNTVSDDTLVTTTETAAGGTYTFTNLDPGTYRVVVNLTDPDLPTGALIGTTHPQTGVTVTAGNTTTVNFGFDIFSCVPGGGTADTAISTYISKEVEGGSIAARSVTDSLDDTWRAAAGLPTTGTLVPWLGTTVTSISSDAPALFKTYGVAVDVASVNIQPASPCLGSTSSASAYLSTSDTLQGSAPRPSSLYNTSAQPASWYDAGGDSQSPNAVRFTFATPVKRFGAWFGDLETRTDGNARPAWLRLLDSSGNRIGQDIPITPTDISNGTTNTAVDQNLCGSVAPGTDHACGNQSTRWVGFVDNTTSARIKSVLVIVGDDDFGDDAGLEQINFIGMDIVQEDFGDAPASYGDAIHWLDLTPKLYLGSTAPDKETKTQNSANGGVDGLGDDNNGDDEDGVANFPTLGTSSKGYSLNVTLNNTSGSTARLVGWIDFDGNGTFDTDEATTVNVASGATNKIVALTWKTLPSDIKPGASYVRLRLTTDSNIATGTASTSLPTGSATDGEVEDYPLNINDSGYNVSGRVFNDVNVNAIDNTEKGIKSVTIVLHDQAANTCQSTKTDADGNYLFTGIQPATANNYVLYQAATEKTTQPDKCPPTANAPNGYVFTTPSSLTITVSHAAVTGQNFGDVKKPTLTLDNEKVTLPDTSVFYPHIFRNNAAGSVVFNLMNEVAEPAGSTWGSTLYIDTNCNAKLNSNDTPITTSISLVGGEKICLLVKVLTPANVSAGASHSIQVESTFTFGNGTVVTDNNVQTRLDLTRVSSGTNTTPVGGEGKLSLEKSVWNTTRNIDGSVALPGETLRYTIRYENIGNGVLNELAVHDSIPAFTSLVEGSIQCVSTPTELSACSPSNNAGSLDWNFTGKLQAGSQGSVAYDVMVE</sequence>
<keyword evidence="9" id="KW-1185">Reference proteome</keyword>